<feature type="region of interest" description="Disordered" evidence="1">
    <location>
        <begin position="1"/>
        <end position="22"/>
    </location>
</feature>
<accession>A0A1X7VXB9</accession>
<organism evidence="2">
    <name type="scientific">Amphimedon queenslandica</name>
    <name type="common">Sponge</name>
    <dbReference type="NCBI Taxonomy" id="400682"/>
    <lineage>
        <taxon>Eukaryota</taxon>
        <taxon>Metazoa</taxon>
        <taxon>Porifera</taxon>
        <taxon>Demospongiae</taxon>
        <taxon>Heteroscleromorpha</taxon>
        <taxon>Haplosclerida</taxon>
        <taxon>Niphatidae</taxon>
        <taxon>Amphimedon</taxon>
    </lineage>
</organism>
<evidence type="ECO:0000256" key="1">
    <source>
        <dbReference type="SAM" id="MobiDB-lite"/>
    </source>
</evidence>
<sequence length="387" mass="44650">MEACTDKSKDESPDSNLDFGSIYSDTEDELQNVDSNYGLSDLNTSDCDSTDLDSDIKYSHHPTTWKDLKPELKCVLPQNSEGSELCEKYEFTYLIESYRTLPQHKFCGAPVANFETRIRVNMDNEEQAKSWVDSLSKKTKCTYRVSRTYKPSLKRVMYKIDLHCQHFRKPLTRKQQQMRSQKKTRPSTLLSGVHCKKTNCPSKLSITIQKPPKSKVPKHHDTHKGVVKLTFHHNHPIDSAHVLGFRPVSEDTRKKYVRLFSLGHSASSAHHHYEEDTLHSGGQFSIADRSVNPDVHWVHCFYRKWRSEILGSENGKNLFERLTLEMEKYNEHNGEIGGCAKMQWYSIQDSDIGTDYNVDDLEESQPAKGKKILRENISLSFLLYVLL</sequence>
<name>A0A1X7VXB9_AMPQE</name>
<dbReference type="STRING" id="400682.A0A1X7VXB9"/>
<evidence type="ECO:0000313" key="2">
    <source>
        <dbReference type="EnsemblMetazoa" id="Aqu2.1.44510_001"/>
    </source>
</evidence>
<feature type="compositionally biased region" description="Basic and acidic residues" evidence="1">
    <location>
        <begin position="1"/>
        <end position="12"/>
    </location>
</feature>
<dbReference type="InParanoid" id="A0A1X7VXB9"/>
<reference evidence="2" key="1">
    <citation type="submission" date="2017-05" db="UniProtKB">
        <authorList>
            <consortium name="EnsemblMetazoa"/>
        </authorList>
    </citation>
    <scope>IDENTIFICATION</scope>
</reference>
<dbReference type="EnsemblMetazoa" id="Aqu2.1.44510_001">
    <property type="protein sequence ID" value="Aqu2.1.44510_001"/>
    <property type="gene ID" value="Aqu2.1.44510"/>
</dbReference>
<proteinExistence type="predicted"/>
<dbReference type="OMA" id="EHHICNI"/>
<dbReference type="PANTHER" id="PTHR35385:SF2">
    <property type="entry name" value="PROTEIN B, PUTATIVE-RELATED"/>
    <property type="match status" value="1"/>
</dbReference>
<protein>
    <submittedName>
        <fullName evidence="2">Uncharacterized protein</fullName>
    </submittedName>
</protein>
<dbReference type="AlphaFoldDB" id="A0A1X7VXB9"/>
<dbReference type="PANTHER" id="PTHR35385">
    <property type="entry name" value="PROTEIN B, PUTATIVE-RELATED-RELATED"/>
    <property type="match status" value="1"/>
</dbReference>